<keyword evidence="1" id="KW-0732">Signal</keyword>
<organism evidence="2 3">
    <name type="scientific">Cinara cedri</name>
    <dbReference type="NCBI Taxonomy" id="506608"/>
    <lineage>
        <taxon>Eukaryota</taxon>
        <taxon>Metazoa</taxon>
        <taxon>Ecdysozoa</taxon>
        <taxon>Arthropoda</taxon>
        <taxon>Hexapoda</taxon>
        <taxon>Insecta</taxon>
        <taxon>Pterygota</taxon>
        <taxon>Neoptera</taxon>
        <taxon>Paraneoptera</taxon>
        <taxon>Hemiptera</taxon>
        <taxon>Sternorrhyncha</taxon>
        <taxon>Aphidomorpha</taxon>
        <taxon>Aphidoidea</taxon>
        <taxon>Aphididae</taxon>
        <taxon>Lachninae</taxon>
        <taxon>Cinara</taxon>
    </lineage>
</organism>
<dbReference type="Proteomes" id="UP000325440">
    <property type="component" value="Unassembled WGS sequence"/>
</dbReference>
<proteinExistence type="predicted"/>
<reference evidence="2 3" key="1">
    <citation type="submission" date="2019-08" db="EMBL/GenBank/DDBJ databases">
        <authorList>
            <person name="Alioto T."/>
            <person name="Alioto T."/>
            <person name="Gomez Garrido J."/>
        </authorList>
    </citation>
    <scope>NUCLEOTIDE SEQUENCE [LARGE SCALE GENOMIC DNA]</scope>
</reference>
<name>A0A5E4MEK8_9HEMI</name>
<protein>
    <submittedName>
        <fullName evidence="2">Uncharacterized protein</fullName>
    </submittedName>
</protein>
<evidence type="ECO:0000256" key="1">
    <source>
        <dbReference type="SAM" id="SignalP"/>
    </source>
</evidence>
<gene>
    <name evidence="2" type="ORF">CINCED_3A007536</name>
</gene>
<evidence type="ECO:0000313" key="2">
    <source>
        <dbReference type="EMBL" id="VVC30558.1"/>
    </source>
</evidence>
<accession>A0A5E4MEK8</accession>
<feature type="chain" id="PRO_5022928825" evidence="1">
    <location>
        <begin position="23"/>
        <end position="126"/>
    </location>
</feature>
<keyword evidence="3" id="KW-1185">Reference proteome</keyword>
<sequence length="126" mass="14818">MVSGKLIIIIYLTILNFDNSRAIRKSCKETLHDNSATKTHVWYSAKKGHTIEQINAKYRGLVRVYMMFLNEMSENIAPTPCYEALSECPIFLRRTFPKLYTNFEDKGRRHWTTVRKLKKEKIAQCD</sequence>
<dbReference type="EMBL" id="CABPRJ010000522">
    <property type="protein sequence ID" value="VVC30558.1"/>
    <property type="molecule type" value="Genomic_DNA"/>
</dbReference>
<dbReference type="AlphaFoldDB" id="A0A5E4MEK8"/>
<feature type="non-terminal residue" evidence="2">
    <location>
        <position position="126"/>
    </location>
</feature>
<feature type="signal peptide" evidence="1">
    <location>
        <begin position="1"/>
        <end position="22"/>
    </location>
</feature>
<evidence type="ECO:0000313" key="3">
    <source>
        <dbReference type="Proteomes" id="UP000325440"/>
    </source>
</evidence>